<gene>
    <name evidence="2" type="ORF">KC678_04925</name>
</gene>
<dbReference type="Proteomes" id="UP000775877">
    <property type="component" value="Unassembled WGS sequence"/>
</dbReference>
<comment type="caution">
    <text evidence="2">The sequence shown here is derived from an EMBL/GenBank/DDBJ whole genome shotgun (WGS) entry which is preliminary data.</text>
</comment>
<reference evidence="2" key="1">
    <citation type="submission" date="2020-04" db="EMBL/GenBank/DDBJ databases">
        <authorList>
            <person name="Zhang T."/>
        </authorList>
    </citation>
    <scope>NUCLEOTIDE SEQUENCE</scope>
    <source>
        <strain evidence="2">HKST-UBA13</strain>
    </source>
</reference>
<sequence>MKLSVSKRAIKIFVLISLVLLPIVGKSVEAQIQETPFSGNSKSSYQCFDENGNVTEPTDRRDSSGWWLCPCLDDKLPANSTGICPGASVSSCSGITGSPGCPAAKASLIPPTLQQIEFWFVRIIYVIWTLVATFSVFYLLVLGYRYMLTRGDVTKITEIRQKIIYYIIGFALVFLAIPILTTVFRLLGVNSQVDCYNVNLDEIGFQFFFTDLCTAPNFVEDPCTYLSNFGSPQGKACNTPLTYTCTGNSIYRCADGAWLEVSVPFDN</sequence>
<keyword evidence="1" id="KW-1133">Transmembrane helix</keyword>
<reference evidence="2" key="2">
    <citation type="journal article" date="2021" name="Microbiome">
        <title>Successional dynamics and alternative stable states in a saline activated sludge microbial community over 9 years.</title>
        <authorList>
            <person name="Wang Y."/>
            <person name="Ye J."/>
            <person name="Ju F."/>
            <person name="Liu L."/>
            <person name="Boyd J.A."/>
            <person name="Deng Y."/>
            <person name="Parks D.H."/>
            <person name="Jiang X."/>
            <person name="Yin X."/>
            <person name="Woodcroft B.J."/>
            <person name="Tyson G.W."/>
            <person name="Hugenholtz P."/>
            <person name="Polz M.F."/>
            <person name="Zhang T."/>
        </authorList>
    </citation>
    <scope>NUCLEOTIDE SEQUENCE</scope>
    <source>
        <strain evidence="2">HKST-UBA13</strain>
    </source>
</reference>
<feature type="transmembrane region" description="Helical" evidence="1">
    <location>
        <begin position="163"/>
        <end position="187"/>
    </location>
</feature>
<evidence type="ECO:0000256" key="1">
    <source>
        <dbReference type="SAM" id="Phobius"/>
    </source>
</evidence>
<accession>A0A955RH10</accession>
<evidence type="ECO:0000313" key="2">
    <source>
        <dbReference type="EMBL" id="MCA9381583.1"/>
    </source>
</evidence>
<proteinExistence type="predicted"/>
<dbReference type="EMBL" id="JAGQLJ010000137">
    <property type="protein sequence ID" value="MCA9381583.1"/>
    <property type="molecule type" value="Genomic_DNA"/>
</dbReference>
<evidence type="ECO:0000313" key="3">
    <source>
        <dbReference type="Proteomes" id="UP000775877"/>
    </source>
</evidence>
<organism evidence="2 3">
    <name type="scientific">Candidatus Dojkabacteria bacterium</name>
    <dbReference type="NCBI Taxonomy" id="2099670"/>
    <lineage>
        <taxon>Bacteria</taxon>
        <taxon>Candidatus Dojkabacteria</taxon>
    </lineage>
</organism>
<dbReference type="AlphaFoldDB" id="A0A955RH10"/>
<feature type="transmembrane region" description="Helical" evidence="1">
    <location>
        <begin position="119"/>
        <end position="142"/>
    </location>
</feature>
<dbReference type="Pfam" id="PF18895">
    <property type="entry name" value="T4SS_pilin"/>
    <property type="match status" value="1"/>
</dbReference>
<protein>
    <submittedName>
        <fullName evidence="2">Uncharacterized protein</fullName>
    </submittedName>
</protein>
<name>A0A955RH10_9BACT</name>
<keyword evidence="1" id="KW-0812">Transmembrane</keyword>
<keyword evidence="1" id="KW-0472">Membrane</keyword>
<dbReference type="InterPro" id="IPR043993">
    <property type="entry name" value="T4SS_pilin"/>
</dbReference>